<feature type="transmembrane region" description="Helical" evidence="8">
    <location>
        <begin position="166"/>
        <end position="185"/>
    </location>
</feature>
<feature type="transmembrane region" description="Helical" evidence="8">
    <location>
        <begin position="44"/>
        <end position="62"/>
    </location>
</feature>
<evidence type="ECO:0000256" key="3">
    <source>
        <dbReference type="ARBA" id="ARBA00022475"/>
    </source>
</evidence>
<dbReference type="PANTHER" id="PTHR23522">
    <property type="entry name" value="BLL5896 PROTEIN"/>
    <property type="match status" value="1"/>
</dbReference>
<comment type="caution">
    <text evidence="9">The sequence shown here is derived from an EMBL/GenBank/DDBJ whole genome shotgun (WGS) entry which is preliminary data.</text>
</comment>
<protein>
    <submittedName>
        <fullName evidence="9">MFS transporter</fullName>
    </submittedName>
</protein>
<feature type="transmembrane region" description="Helical" evidence="8">
    <location>
        <begin position="312"/>
        <end position="334"/>
    </location>
</feature>
<feature type="transmembrane region" description="Helical" evidence="8">
    <location>
        <begin position="7"/>
        <end position="32"/>
    </location>
</feature>
<evidence type="ECO:0000313" key="9">
    <source>
        <dbReference type="EMBL" id="MFH0267367.1"/>
    </source>
</evidence>
<organism evidence="9 10">
    <name type="scientific">Vibrio rumoiensis</name>
    <dbReference type="NCBI Taxonomy" id="76258"/>
    <lineage>
        <taxon>Bacteria</taxon>
        <taxon>Pseudomonadati</taxon>
        <taxon>Pseudomonadota</taxon>
        <taxon>Gammaproteobacteria</taxon>
        <taxon>Vibrionales</taxon>
        <taxon>Vibrionaceae</taxon>
        <taxon>Vibrio</taxon>
    </lineage>
</organism>
<evidence type="ECO:0000256" key="6">
    <source>
        <dbReference type="ARBA" id="ARBA00022989"/>
    </source>
</evidence>
<evidence type="ECO:0000256" key="7">
    <source>
        <dbReference type="ARBA" id="ARBA00023136"/>
    </source>
</evidence>
<keyword evidence="7 8" id="KW-0472">Membrane</keyword>
<evidence type="ECO:0000256" key="2">
    <source>
        <dbReference type="ARBA" id="ARBA00022448"/>
    </source>
</evidence>
<feature type="transmembrane region" description="Helical" evidence="8">
    <location>
        <begin position="264"/>
        <end position="281"/>
    </location>
</feature>
<evidence type="ECO:0000313" key="10">
    <source>
        <dbReference type="Proteomes" id="UP001607151"/>
    </source>
</evidence>
<dbReference type="PANTHER" id="PTHR23522:SF10">
    <property type="entry name" value="3-PHENYLPROPIONIC ACID TRANSPORTER-RELATED"/>
    <property type="match status" value="1"/>
</dbReference>
<dbReference type="InterPro" id="IPR000576">
    <property type="entry name" value="LacY/RafB_perm_fam"/>
</dbReference>
<dbReference type="InterPro" id="IPR036259">
    <property type="entry name" value="MFS_trans_sf"/>
</dbReference>
<keyword evidence="3" id="KW-1003">Cell membrane</keyword>
<dbReference type="SUPFAM" id="SSF103473">
    <property type="entry name" value="MFS general substrate transporter"/>
    <property type="match status" value="1"/>
</dbReference>
<keyword evidence="5 8" id="KW-0812">Transmembrane</keyword>
<evidence type="ECO:0000256" key="4">
    <source>
        <dbReference type="ARBA" id="ARBA00022519"/>
    </source>
</evidence>
<proteinExistence type="predicted"/>
<evidence type="ECO:0000256" key="8">
    <source>
        <dbReference type="SAM" id="Phobius"/>
    </source>
</evidence>
<comment type="subcellular location">
    <subcellularLocation>
        <location evidence="1">Cell inner membrane</location>
        <topology evidence="1">Multi-pass membrane protein</topology>
    </subcellularLocation>
</comment>
<feature type="transmembrane region" description="Helical" evidence="8">
    <location>
        <begin position="219"/>
        <end position="236"/>
    </location>
</feature>
<feature type="transmembrane region" description="Helical" evidence="8">
    <location>
        <begin position="143"/>
        <end position="160"/>
    </location>
</feature>
<keyword evidence="4" id="KW-0997">Cell inner membrane</keyword>
<feature type="transmembrane region" description="Helical" evidence="8">
    <location>
        <begin position="100"/>
        <end position="123"/>
    </location>
</feature>
<name>A0ABW7J0V6_9VIBR</name>
<sequence>MKSRKNYILLSGALFFFFVTWSFWFSLFPIWLNQHLGLNGTDTGIIFSVNAIGALCLQPIYGYIQDKLGLKKNLVLILSLLLMLIAPFMIYVYAPLLVSNLYLGVALGAIYLGGVFFAGIGALESYIERISRISQFEFGQARMWGSLGWAFATFWAGRLITIDPDYNFYLASASATCCFILIALVKIESASPTTRDILEHQAESLSFNDALTLLKMPKFYAFVVYIMGCACIYGVYDQQFSVYFASHFTTVEEGNRMYGNLNSLQVFLEAGGMFLAPFIVNKIGPKNGLVFAGFVMAFRIIGSGMIESTYGISAMKLLHAVELPILLISIFKYFNQHFDSRLSATLYLFGFNFIAQVFTSILSPIVGASYDRIGFAETYIFLGISVTAFALLSCFTLEKSTNKDISDKENSSLTIQKKAAV</sequence>
<dbReference type="Proteomes" id="UP001607151">
    <property type="component" value="Unassembled WGS sequence"/>
</dbReference>
<dbReference type="EMBL" id="JBIHSN010000004">
    <property type="protein sequence ID" value="MFH0267367.1"/>
    <property type="molecule type" value="Genomic_DNA"/>
</dbReference>
<feature type="transmembrane region" description="Helical" evidence="8">
    <location>
        <begin position="288"/>
        <end position="306"/>
    </location>
</feature>
<dbReference type="NCBIfam" id="TIGR00882">
    <property type="entry name" value="2A0105"/>
    <property type="match status" value="1"/>
</dbReference>
<dbReference type="Gene3D" id="1.20.1250.20">
    <property type="entry name" value="MFS general substrate transporter like domains"/>
    <property type="match status" value="2"/>
</dbReference>
<evidence type="ECO:0000256" key="5">
    <source>
        <dbReference type="ARBA" id="ARBA00022692"/>
    </source>
</evidence>
<feature type="transmembrane region" description="Helical" evidence="8">
    <location>
        <begin position="74"/>
        <end position="94"/>
    </location>
</feature>
<keyword evidence="2" id="KW-0813">Transport</keyword>
<dbReference type="RefSeq" id="WP_394608880.1">
    <property type="nucleotide sequence ID" value="NZ_JBIHSN010000004.1"/>
</dbReference>
<dbReference type="Pfam" id="PF01306">
    <property type="entry name" value="LacY_symp"/>
    <property type="match status" value="1"/>
</dbReference>
<feature type="transmembrane region" description="Helical" evidence="8">
    <location>
        <begin position="378"/>
        <end position="397"/>
    </location>
</feature>
<accession>A0ABW7J0V6</accession>
<gene>
    <name evidence="9" type="ORF">ACGRQ9_18155</name>
</gene>
<reference evidence="9 10" key="1">
    <citation type="submission" date="2024-10" db="EMBL/GenBank/DDBJ databases">
        <authorList>
            <person name="Yibar A."/>
            <person name="Saticioglu I.B."/>
            <person name="Duman M."/>
            <person name="Ajmi N."/>
            <person name="Gurler F."/>
            <person name="Ay H."/>
            <person name="Onuk E."/>
            <person name="Guler S."/>
            <person name="Romalde J.L."/>
        </authorList>
    </citation>
    <scope>NUCLEOTIDE SEQUENCE [LARGE SCALE GENOMIC DNA]</scope>
    <source>
        <strain evidence="9 10">14-MA-B</strain>
    </source>
</reference>
<keyword evidence="10" id="KW-1185">Reference proteome</keyword>
<keyword evidence="6 8" id="KW-1133">Transmembrane helix</keyword>
<evidence type="ECO:0000256" key="1">
    <source>
        <dbReference type="ARBA" id="ARBA00004429"/>
    </source>
</evidence>
<dbReference type="NCBIfam" id="NF007077">
    <property type="entry name" value="PRK09528.1"/>
    <property type="match status" value="1"/>
</dbReference>
<feature type="transmembrane region" description="Helical" evidence="8">
    <location>
        <begin position="346"/>
        <end position="366"/>
    </location>
</feature>
<dbReference type="PRINTS" id="PR00174">
    <property type="entry name" value="LACYSMPORT"/>
</dbReference>